<sequence length="455" mass="51174">MNNSATPHTTELFRPTLAWLVLLGFVFLSALFILAGVGKILNLVFPAGSLAVGVFLYFRYPFLYLSFMWWMWFLTPLVRRLADYKSSFTDPSPLLLAPYLVTAVTLVNVWQYLPTIYRRGGLAFILSFMGVFYGFFVGLIYRSPVQVGIALLEWLAPVLISFHFFVNWQDYPHYRKIIQRTFLWAVLVLGAYGIFQYLVAPEWDRLWLINADINSAGRPFPLEIRVWSTMNAPAPFGMVMMAGLLLLFNTTGILYLPASAMGYLSFFLSRVRSAWGGWMIGFFLLAFSLKTQFKIRLIVTVIIIATCVIPLTLIEPFSEQITSRFETLSNVENDVSAQARAETYQNLLGLALSSWFGEGLGSPQFDSAILAMLFSLGWFGTCLYMSGMLFLTLSLFLGKECQLDPFLATARAISLGMLAQLILGTFMLGSSGAILWGFLGIGIAGRKYYLSQNYS</sequence>
<keyword evidence="1" id="KW-0472">Membrane</keyword>
<proteinExistence type="predicted"/>
<feature type="transmembrane region" description="Helical" evidence="1">
    <location>
        <begin position="122"/>
        <end position="141"/>
    </location>
</feature>
<feature type="transmembrane region" description="Helical" evidence="1">
    <location>
        <begin position="147"/>
        <end position="169"/>
    </location>
</feature>
<feature type="transmembrane region" description="Helical" evidence="1">
    <location>
        <begin position="295"/>
        <end position="314"/>
    </location>
</feature>
<feature type="transmembrane region" description="Helical" evidence="1">
    <location>
        <begin position="92"/>
        <end position="110"/>
    </location>
</feature>
<feature type="transmembrane region" description="Helical" evidence="1">
    <location>
        <begin position="369"/>
        <end position="397"/>
    </location>
</feature>
<evidence type="ECO:0000313" key="2">
    <source>
        <dbReference type="EMBL" id="MEA5518577.1"/>
    </source>
</evidence>
<reference evidence="2 3" key="1">
    <citation type="submission" date="2023-12" db="EMBL/GenBank/DDBJ databases">
        <title>Baltic Sea Cyanobacteria.</title>
        <authorList>
            <person name="Delbaje E."/>
            <person name="Fewer D.P."/>
            <person name="Shishido T.K."/>
        </authorList>
    </citation>
    <scope>NUCLEOTIDE SEQUENCE [LARGE SCALE GENOMIC DNA]</scope>
    <source>
        <strain evidence="2 3">CCNP 1315</strain>
    </source>
</reference>
<feature type="transmembrane region" description="Helical" evidence="1">
    <location>
        <begin position="270"/>
        <end position="289"/>
    </location>
</feature>
<accession>A0ABU5TV46</accession>
<dbReference type="GO" id="GO:0016874">
    <property type="term" value="F:ligase activity"/>
    <property type="evidence" value="ECO:0007669"/>
    <property type="project" value="UniProtKB-KW"/>
</dbReference>
<keyword evidence="2" id="KW-0436">Ligase</keyword>
<feature type="transmembrane region" description="Helical" evidence="1">
    <location>
        <begin position="50"/>
        <end position="72"/>
    </location>
</feature>
<protein>
    <submittedName>
        <fullName evidence="2">O-antigen ligase domain-containing protein</fullName>
    </submittedName>
</protein>
<keyword evidence="3" id="KW-1185">Reference proteome</keyword>
<keyword evidence="1" id="KW-1133">Transmembrane helix</keyword>
<dbReference type="Proteomes" id="UP001301728">
    <property type="component" value="Unassembled WGS sequence"/>
</dbReference>
<feature type="transmembrane region" description="Helical" evidence="1">
    <location>
        <begin position="236"/>
        <end position="258"/>
    </location>
</feature>
<comment type="caution">
    <text evidence="2">The sequence shown here is derived from an EMBL/GenBank/DDBJ whole genome shotgun (WGS) entry which is preliminary data.</text>
</comment>
<name>A0ABU5TV46_9CYAN</name>
<dbReference type="EMBL" id="JAYGHT010000012">
    <property type="protein sequence ID" value="MEA5518577.1"/>
    <property type="molecule type" value="Genomic_DNA"/>
</dbReference>
<keyword evidence="1" id="KW-0812">Transmembrane</keyword>
<organism evidence="2 3">
    <name type="scientific">Limnoraphis robusta CCNP1315</name>
    <dbReference type="NCBI Taxonomy" id="3110306"/>
    <lineage>
        <taxon>Bacteria</taxon>
        <taxon>Bacillati</taxon>
        <taxon>Cyanobacteriota</taxon>
        <taxon>Cyanophyceae</taxon>
        <taxon>Oscillatoriophycideae</taxon>
        <taxon>Oscillatoriales</taxon>
        <taxon>Sirenicapillariaceae</taxon>
        <taxon>Limnoraphis</taxon>
    </lineage>
</organism>
<gene>
    <name evidence="2" type="ORF">VB854_06400</name>
</gene>
<dbReference type="RefSeq" id="WP_323222474.1">
    <property type="nucleotide sequence ID" value="NZ_JAYGHT010000012.1"/>
</dbReference>
<evidence type="ECO:0000256" key="1">
    <source>
        <dbReference type="SAM" id="Phobius"/>
    </source>
</evidence>
<feature type="transmembrane region" description="Helical" evidence="1">
    <location>
        <begin position="417"/>
        <end position="439"/>
    </location>
</feature>
<evidence type="ECO:0000313" key="3">
    <source>
        <dbReference type="Proteomes" id="UP001301728"/>
    </source>
</evidence>
<feature type="transmembrane region" description="Helical" evidence="1">
    <location>
        <begin position="181"/>
        <end position="199"/>
    </location>
</feature>
<feature type="transmembrane region" description="Helical" evidence="1">
    <location>
        <begin position="17"/>
        <end position="38"/>
    </location>
</feature>